<dbReference type="EMBL" id="LCHM01000015">
    <property type="protein sequence ID" value="KKT38018.1"/>
    <property type="molecule type" value="Genomic_DNA"/>
</dbReference>
<protein>
    <submittedName>
        <fullName evidence="2">Uncharacterized protein</fullName>
    </submittedName>
</protein>
<comment type="caution">
    <text evidence="2">The sequence shown here is derived from an EMBL/GenBank/DDBJ whole genome shotgun (WGS) entry which is preliminary data.</text>
</comment>
<proteinExistence type="predicted"/>
<keyword evidence="1" id="KW-0732">Signal</keyword>
<feature type="chain" id="PRO_5002537488" evidence="1">
    <location>
        <begin position="26"/>
        <end position="127"/>
    </location>
</feature>
<evidence type="ECO:0000256" key="1">
    <source>
        <dbReference type="SAM" id="SignalP"/>
    </source>
</evidence>
<accession>A0A0G1GUX2</accession>
<gene>
    <name evidence="2" type="ORF">UW22_C0015G0028</name>
</gene>
<dbReference type="Proteomes" id="UP000034617">
    <property type="component" value="Unassembled WGS sequence"/>
</dbReference>
<evidence type="ECO:0000313" key="3">
    <source>
        <dbReference type="Proteomes" id="UP000034617"/>
    </source>
</evidence>
<organism evidence="2 3">
    <name type="scientific">Candidatus Gottesmanbacteria bacterium GW2011_GWB1_44_11c</name>
    <dbReference type="NCBI Taxonomy" id="1618447"/>
    <lineage>
        <taxon>Bacteria</taxon>
        <taxon>Candidatus Gottesmaniibacteriota</taxon>
    </lineage>
</organism>
<sequence length="127" mass="14157">MNKSVRILMAILVLCALLVAGTDSARAESCRLSISIRGNTNLQEHTHFLRVYTSPSNKNMVQIYFDGAWQYLDEAGRSYAENYIDYYISTTFVVYHPYSWYDTGRWYVILPGGCAGSGYGGGGGGSW</sequence>
<reference evidence="2 3" key="1">
    <citation type="journal article" date="2015" name="Nature">
        <title>rRNA introns, odd ribosomes, and small enigmatic genomes across a large radiation of phyla.</title>
        <authorList>
            <person name="Brown C.T."/>
            <person name="Hug L.A."/>
            <person name="Thomas B.C."/>
            <person name="Sharon I."/>
            <person name="Castelle C.J."/>
            <person name="Singh A."/>
            <person name="Wilkins M.J."/>
            <person name="Williams K.H."/>
            <person name="Banfield J.F."/>
        </authorList>
    </citation>
    <scope>NUCLEOTIDE SEQUENCE [LARGE SCALE GENOMIC DNA]</scope>
</reference>
<dbReference type="AlphaFoldDB" id="A0A0G1GUX2"/>
<name>A0A0G1GUX2_9BACT</name>
<evidence type="ECO:0000313" key="2">
    <source>
        <dbReference type="EMBL" id="KKT38018.1"/>
    </source>
</evidence>
<feature type="signal peptide" evidence="1">
    <location>
        <begin position="1"/>
        <end position="25"/>
    </location>
</feature>